<proteinExistence type="predicted"/>
<evidence type="ECO:0000313" key="3">
    <source>
        <dbReference type="Proteomes" id="UP000198894"/>
    </source>
</evidence>
<evidence type="ECO:0000256" key="1">
    <source>
        <dbReference type="SAM" id="MobiDB-lite"/>
    </source>
</evidence>
<accession>A0A1G9EIV2</accession>
<feature type="region of interest" description="Disordered" evidence="1">
    <location>
        <begin position="1"/>
        <end position="34"/>
    </location>
</feature>
<dbReference type="EMBL" id="FNEE01000020">
    <property type="protein sequence ID" value="SDK76066.1"/>
    <property type="molecule type" value="Genomic_DNA"/>
</dbReference>
<evidence type="ECO:0000313" key="2">
    <source>
        <dbReference type="EMBL" id="SDK76066.1"/>
    </source>
</evidence>
<dbReference type="AlphaFoldDB" id="A0A1G9EIV2"/>
<reference evidence="3" key="1">
    <citation type="submission" date="2016-10" db="EMBL/GenBank/DDBJ databases">
        <authorList>
            <person name="Varghese N."/>
            <person name="Submissions S."/>
        </authorList>
    </citation>
    <scope>NUCLEOTIDE SEQUENCE [LARGE SCALE GENOMIC DNA]</scope>
    <source>
        <strain evidence="3">CGMCC 1.11022</strain>
    </source>
</reference>
<protein>
    <submittedName>
        <fullName evidence="2">Uncharacterized protein</fullName>
    </submittedName>
</protein>
<gene>
    <name evidence="2" type="ORF">SAMN05428953_12036</name>
</gene>
<name>A0A1G9EIV2_9HYPH</name>
<feature type="compositionally biased region" description="Basic and acidic residues" evidence="1">
    <location>
        <begin position="15"/>
        <end position="26"/>
    </location>
</feature>
<dbReference type="Proteomes" id="UP000198894">
    <property type="component" value="Unassembled WGS sequence"/>
</dbReference>
<keyword evidence="3" id="KW-1185">Reference proteome</keyword>
<sequence length="34" mass="3962">MHVAQKHALQGLTRDAQRFCDNDMHKNNNLKRVA</sequence>
<organism evidence="2 3">
    <name type="scientific">Mesorhizobium muleiense</name>
    <dbReference type="NCBI Taxonomy" id="1004279"/>
    <lineage>
        <taxon>Bacteria</taxon>
        <taxon>Pseudomonadati</taxon>
        <taxon>Pseudomonadota</taxon>
        <taxon>Alphaproteobacteria</taxon>
        <taxon>Hyphomicrobiales</taxon>
        <taxon>Phyllobacteriaceae</taxon>
        <taxon>Mesorhizobium</taxon>
    </lineage>
</organism>